<dbReference type="OrthoDB" id="8443386at2"/>
<protein>
    <submittedName>
        <fullName evidence="2">Tripartite tricarboxylate transporter substrate binding protein</fullName>
    </submittedName>
</protein>
<name>A0A5B2TBX5_9PROT</name>
<keyword evidence="3" id="KW-1185">Reference proteome</keyword>
<gene>
    <name evidence="2" type="ORF">F0Q34_19420</name>
</gene>
<dbReference type="CDD" id="cd07012">
    <property type="entry name" value="PBP2_Bug_TTT"/>
    <property type="match status" value="1"/>
</dbReference>
<reference evidence="2 3" key="1">
    <citation type="journal article" date="2015" name="Int. J. Syst. Evol. Microbiol.">
        <title>Roseomonas oryzae sp. nov., isolated from paddy rhizosphere soil.</title>
        <authorList>
            <person name="Ramaprasad E.V."/>
            <person name="Sasikala Ch."/>
            <person name="Ramana Ch.V."/>
        </authorList>
    </citation>
    <scope>NUCLEOTIDE SEQUENCE [LARGE SCALE GENOMIC DNA]</scope>
    <source>
        <strain evidence="2 3">KCTC 42542</strain>
    </source>
</reference>
<dbReference type="EMBL" id="VUKA01000021">
    <property type="protein sequence ID" value="KAA2211583.1"/>
    <property type="molecule type" value="Genomic_DNA"/>
</dbReference>
<dbReference type="PIRSF" id="PIRSF017082">
    <property type="entry name" value="YflP"/>
    <property type="match status" value="1"/>
</dbReference>
<dbReference type="Pfam" id="PF03401">
    <property type="entry name" value="TctC"/>
    <property type="match status" value="1"/>
</dbReference>
<organism evidence="2 3">
    <name type="scientific">Teichococcus oryzae</name>
    <dbReference type="NCBI Taxonomy" id="1608942"/>
    <lineage>
        <taxon>Bacteria</taxon>
        <taxon>Pseudomonadati</taxon>
        <taxon>Pseudomonadota</taxon>
        <taxon>Alphaproteobacteria</taxon>
        <taxon>Acetobacterales</taxon>
        <taxon>Roseomonadaceae</taxon>
        <taxon>Roseomonas</taxon>
    </lineage>
</organism>
<comment type="similarity">
    <text evidence="1">Belongs to the UPF0065 (bug) family.</text>
</comment>
<comment type="caution">
    <text evidence="2">The sequence shown here is derived from an EMBL/GenBank/DDBJ whole genome shotgun (WGS) entry which is preliminary data.</text>
</comment>
<dbReference type="SUPFAM" id="SSF53850">
    <property type="entry name" value="Periplasmic binding protein-like II"/>
    <property type="match status" value="1"/>
</dbReference>
<dbReference type="Gene3D" id="3.40.190.150">
    <property type="entry name" value="Bordetella uptake gene, domain 1"/>
    <property type="match status" value="1"/>
</dbReference>
<dbReference type="Gene3D" id="3.40.190.10">
    <property type="entry name" value="Periplasmic binding protein-like II"/>
    <property type="match status" value="1"/>
</dbReference>
<evidence type="ECO:0000313" key="2">
    <source>
        <dbReference type="EMBL" id="KAA2211583.1"/>
    </source>
</evidence>
<evidence type="ECO:0000313" key="3">
    <source>
        <dbReference type="Proteomes" id="UP000322110"/>
    </source>
</evidence>
<sequence length="320" mass="34279">MLAAALGTAGGALARPTLAQPWPGRPLRIVVGYAPGGLTDLVARMIGPSLTEVLGQPVVVENRTGAAGNLATEYVVRAPADGSTFLASSGGQITVSPHTYTNLRVDPVTELEHITMIGEGDQIICTNNALPTKNFSDFVALAKRQPGRMSYATSGSGGNLHLFLEFMRLETGIEIEAIHYRGGAALLPDLMSNQVQLSLSTYPVVESAIREGQVRPLLIIGRHREKRLPEVPTATEVGYPALDRCANWFGLHAPKGTSGAVLNRMQQVVGEALRQPAVIQRLAVLGLDPVGNTPDQFLARIRMESELYGTVARRANLQVY</sequence>
<dbReference type="PANTHER" id="PTHR42928:SF5">
    <property type="entry name" value="BLR1237 PROTEIN"/>
    <property type="match status" value="1"/>
</dbReference>
<dbReference type="Proteomes" id="UP000322110">
    <property type="component" value="Unassembled WGS sequence"/>
</dbReference>
<dbReference type="PANTHER" id="PTHR42928">
    <property type="entry name" value="TRICARBOXYLATE-BINDING PROTEIN"/>
    <property type="match status" value="1"/>
</dbReference>
<accession>A0A5B2TBX5</accession>
<dbReference type="InterPro" id="IPR005064">
    <property type="entry name" value="BUG"/>
</dbReference>
<dbReference type="AlphaFoldDB" id="A0A5B2TBX5"/>
<proteinExistence type="inferred from homology"/>
<evidence type="ECO:0000256" key="1">
    <source>
        <dbReference type="ARBA" id="ARBA00006987"/>
    </source>
</evidence>
<dbReference type="InterPro" id="IPR042100">
    <property type="entry name" value="Bug_dom1"/>
</dbReference>